<dbReference type="AlphaFoldDB" id="A0A9P4UEZ5"/>
<feature type="region of interest" description="Disordered" evidence="1">
    <location>
        <begin position="429"/>
        <end position="459"/>
    </location>
</feature>
<comment type="caution">
    <text evidence="2">The sequence shown here is derived from an EMBL/GenBank/DDBJ whole genome shotgun (WGS) entry which is preliminary data.</text>
</comment>
<reference evidence="2" key="1">
    <citation type="journal article" date="2020" name="Stud. Mycol.">
        <title>101 Dothideomycetes genomes: a test case for predicting lifestyles and emergence of pathogens.</title>
        <authorList>
            <person name="Haridas S."/>
            <person name="Albert R."/>
            <person name="Binder M."/>
            <person name="Bloem J."/>
            <person name="Labutti K."/>
            <person name="Salamov A."/>
            <person name="Andreopoulos B."/>
            <person name="Baker S."/>
            <person name="Barry K."/>
            <person name="Bills G."/>
            <person name="Bluhm B."/>
            <person name="Cannon C."/>
            <person name="Castanera R."/>
            <person name="Culley D."/>
            <person name="Daum C."/>
            <person name="Ezra D."/>
            <person name="Gonzalez J."/>
            <person name="Henrissat B."/>
            <person name="Kuo A."/>
            <person name="Liang C."/>
            <person name="Lipzen A."/>
            <person name="Lutzoni F."/>
            <person name="Magnuson J."/>
            <person name="Mondo S."/>
            <person name="Nolan M."/>
            <person name="Ohm R."/>
            <person name="Pangilinan J."/>
            <person name="Park H.-J."/>
            <person name="Ramirez L."/>
            <person name="Alfaro M."/>
            <person name="Sun H."/>
            <person name="Tritt A."/>
            <person name="Yoshinaga Y."/>
            <person name="Zwiers L.-H."/>
            <person name="Turgeon B."/>
            <person name="Goodwin S."/>
            <person name="Spatafora J."/>
            <person name="Crous P."/>
            <person name="Grigoriev I."/>
        </authorList>
    </citation>
    <scope>NUCLEOTIDE SEQUENCE</scope>
    <source>
        <strain evidence="2">CBS 690.94</strain>
    </source>
</reference>
<dbReference type="EMBL" id="MU001496">
    <property type="protein sequence ID" value="KAF2447620.1"/>
    <property type="molecule type" value="Genomic_DNA"/>
</dbReference>
<evidence type="ECO:0000313" key="2">
    <source>
        <dbReference type="EMBL" id="KAF2447620.1"/>
    </source>
</evidence>
<dbReference type="Proteomes" id="UP000799764">
    <property type="component" value="Unassembled WGS sequence"/>
</dbReference>
<protein>
    <submittedName>
        <fullName evidence="2">Uncharacterized protein</fullName>
    </submittedName>
</protein>
<sequence length="560" mass="64468">MQPYNFPAKSHPTHQNRVQKRYQNQEKNQNQNRIPPNIDPVKSELGHQLSRATTPFERSWQAQKPGAFKGHSHYRSRNIHDETMNQKKLQEKVSLAEDALAKESWNVRGKESVIQGAEAHFQQLHLNEMELRKMLQDCKAEQERSFIDQAQLSQRVSELEVEDARLKLVKDGGPDYKTSWKHFKKEMLEWKETNADAVADLEKRKKQLNSYIETEERLEYSDRVIQVIEICDQMKLDHLETQKKLQERQDGLRGRFQEILAKEVHATSEYFRGWDECEQQLQPQIYAVYYQATQINTRRALGLDDLEGTQELEQHHAKAYGKLQLLTKTPGHQNKNSLLFIAHPTVFAKFSRTSPYPDGIEGGYFSCIRDVYLLDPDPRFVNGRTALPDDLLLPRREYDQQTVRDGHHDLLDPVSMVPKWNKAMAKDRQSHTSQPHVVASAQPKAPKQYKGQKGTHHQRLQPIRADQERAMYRAENGQLNKCVRAKPTTEPTPTTVAPWLNAHANQPRPAPFLAHKQAPQTVSATEAMQGTYTQGLQPQGASTPRSYGNPSVFLNSAAHY</sequence>
<evidence type="ECO:0000256" key="1">
    <source>
        <dbReference type="SAM" id="MobiDB-lite"/>
    </source>
</evidence>
<proteinExistence type="predicted"/>
<organism evidence="2 3">
    <name type="scientific">Karstenula rhodostoma CBS 690.94</name>
    <dbReference type="NCBI Taxonomy" id="1392251"/>
    <lineage>
        <taxon>Eukaryota</taxon>
        <taxon>Fungi</taxon>
        <taxon>Dikarya</taxon>
        <taxon>Ascomycota</taxon>
        <taxon>Pezizomycotina</taxon>
        <taxon>Dothideomycetes</taxon>
        <taxon>Pleosporomycetidae</taxon>
        <taxon>Pleosporales</taxon>
        <taxon>Massarineae</taxon>
        <taxon>Didymosphaeriaceae</taxon>
        <taxon>Karstenula</taxon>
    </lineage>
</organism>
<feature type="region of interest" description="Disordered" evidence="1">
    <location>
        <begin position="1"/>
        <end position="73"/>
    </location>
</feature>
<keyword evidence="3" id="KW-1185">Reference proteome</keyword>
<name>A0A9P4UEZ5_9PLEO</name>
<accession>A0A9P4UEZ5</accession>
<gene>
    <name evidence="2" type="ORF">P171DRAFT_509940</name>
</gene>
<evidence type="ECO:0000313" key="3">
    <source>
        <dbReference type="Proteomes" id="UP000799764"/>
    </source>
</evidence>
<feature type="compositionally biased region" description="Basic residues" evidence="1">
    <location>
        <begin position="11"/>
        <end position="20"/>
    </location>
</feature>
<feature type="compositionally biased region" description="Polar residues" evidence="1">
    <location>
        <begin position="21"/>
        <end position="34"/>
    </location>
</feature>